<dbReference type="GO" id="GO:0005737">
    <property type="term" value="C:cytoplasm"/>
    <property type="evidence" value="ECO:0007669"/>
    <property type="project" value="TreeGrafter"/>
</dbReference>
<dbReference type="GO" id="GO:0044550">
    <property type="term" value="P:secondary metabolite biosynthetic process"/>
    <property type="evidence" value="ECO:0007669"/>
    <property type="project" value="TreeGrafter"/>
</dbReference>
<evidence type="ECO:0000313" key="3">
    <source>
        <dbReference type="Proteomes" id="UP000663881"/>
    </source>
</evidence>
<dbReference type="GO" id="GO:0031177">
    <property type="term" value="F:phosphopantetheine binding"/>
    <property type="evidence" value="ECO:0007669"/>
    <property type="project" value="TreeGrafter"/>
</dbReference>
<dbReference type="SUPFAM" id="SSF56801">
    <property type="entry name" value="Acetyl-CoA synthetase-like"/>
    <property type="match status" value="1"/>
</dbReference>
<feature type="non-terminal residue" evidence="2">
    <location>
        <position position="259"/>
    </location>
</feature>
<dbReference type="InterPro" id="IPR036736">
    <property type="entry name" value="ACP-like_sf"/>
</dbReference>
<dbReference type="InterPro" id="IPR009081">
    <property type="entry name" value="PP-bd_ACP"/>
</dbReference>
<dbReference type="InterPro" id="IPR011004">
    <property type="entry name" value="Trimer_LpxA-like_sf"/>
</dbReference>
<evidence type="ECO:0000259" key="1">
    <source>
        <dbReference type="PROSITE" id="PS50075"/>
    </source>
</evidence>
<dbReference type="SUPFAM" id="SSF51161">
    <property type="entry name" value="Trimeric LpxA-like enzymes"/>
    <property type="match status" value="1"/>
</dbReference>
<name>A0A820I1H0_9BILA</name>
<dbReference type="Proteomes" id="UP000663881">
    <property type="component" value="Unassembled WGS sequence"/>
</dbReference>
<evidence type="ECO:0000313" key="2">
    <source>
        <dbReference type="EMBL" id="CAF4303887.1"/>
    </source>
</evidence>
<accession>A0A820I1H0</accession>
<dbReference type="EMBL" id="CAJOAY010016723">
    <property type="protein sequence ID" value="CAF4303887.1"/>
    <property type="molecule type" value="Genomic_DNA"/>
</dbReference>
<dbReference type="PROSITE" id="PS50075">
    <property type="entry name" value="CARRIER"/>
    <property type="match status" value="1"/>
</dbReference>
<dbReference type="PANTHER" id="PTHR45527">
    <property type="entry name" value="NONRIBOSOMAL PEPTIDE SYNTHETASE"/>
    <property type="match status" value="1"/>
</dbReference>
<dbReference type="Pfam" id="PF00550">
    <property type="entry name" value="PP-binding"/>
    <property type="match status" value="1"/>
</dbReference>
<organism evidence="2 3">
    <name type="scientific">Adineta steineri</name>
    <dbReference type="NCBI Taxonomy" id="433720"/>
    <lineage>
        <taxon>Eukaryota</taxon>
        <taxon>Metazoa</taxon>
        <taxon>Spiralia</taxon>
        <taxon>Gnathifera</taxon>
        <taxon>Rotifera</taxon>
        <taxon>Eurotatoria</taxon>
        <taxon>Bdelloidea</taxon>
        <taxon>Adinetida</taxon>
        <taxon>Adinetidae</taxon>
        <taxon>Adineta</taxon>
    </lineage>
</organism>
<dbReference type="Gene3D" id="1.10.1200.10">
    <property type="entry name" value="ACP-like"/>
    <property type="match status" value="1"/>
</dbReference>
<sequence>PTYMIPSVFIILDKLPLNQNGKIDRKLLPPPEFSSSTGNVDENLPRNTLEQQLQDIFSEAFHIESPHVEVSFGQLGGTSLGAILALTLIRQQVCNKVDIGLLFTNPSIRRLAQAIEPLLVLEERQEAASTVNKIHETHDRLAPSLVIESLDRLWNNNTFWLQHILGTPLYNYYLRLCGARISLTAHIYTVTIDAPWLLYISEGTWIADKTTLNSLYFNNNDTFALHSIKIGCYCSISVRSILFGGVDMQDNIIVQPNSS</sequence>
<dbReference type="GO" id="GO:0043041">
    <property type="term" value="P:amino acid activation for nonribosomal peptide biosynthetic process"/>
    <property type="evidence" value="ECO:0007669"/>
    <property type="project" value="TreeGrafter"/>
</dbReference>
<feature type="non-terminal residue" evidence="2">
    <location>
        <position position="1"/>
    </location>
</feature>
<dbReference type="InterPro" id="IPR045851">
    <property type="entry name" value="AMP-bd_C_sf"/>
</dbReference>
<reference evidence="2" key="1">
    <citation type="submission" date="2021-02" db="EMBL/GenBank/DDBJ databases">
        <authorList>
            <person name="Nowell W R."/>
        </authorList>
    </citation>
    <scope>NUCLEOTIDE SEQUENCE</scope>
</reference>
<comment type="caution">
    <text evidence="2">The sequence shown here is derived from an EMBL/GenBank/DDBJ whole genome shotgun (WGS) entry which is preliminary data.</text>
</comment>
<proteinExistence type="predicted"/>
<feature type="domain" description="Carrier" evidence="1">
    <location>
        <begin position="44"/>
        <end position="119"/>
    </location>
</feature>
<dbReference type="PANTHER" id="PTHR45527:SF1">
    <property type="entry name" value="FATTY ACID SYNTHASE"/>
    <property type="match status" value="1"/>
</dbReference>
<dbReference type="Gene3D" id="3.30.300.30">
    <property type="match status" value="1"/>
</dbReference>
<gene>
    <name evidence="2" type="ORF">OKA104_LOCUS46352</name>
</gene>
<protein>
    <recommendedName>
        <fullName evidence="1">Carrier domain-containing protein</fullName>
    </recommendedName>
</protein>
<dbReference type="AlphaFoldDB" id="A0A820I1H0"/>
<dbReference type="SUPFAM" id="SSF47336">
    <property type="entry name" value="ACP-like"/>
    <property type="match status" value="1"/>
</dbReference>